<keyword evidence="6" id="KW-0521">NADP</keyword>
<dbReference type="RefSeq" id="WP_243537751.1">
    <property type="nucleotide sequence ID" value="NZ_CP093442.1"/>
</dbReference>
<evidence type="ECO:0000256" key="4">
    <source>
        <dbReference type="ARBA" id="ARBA00017099"/>
    </source>
</evidence>
<comment type="pathway">
    <text evidence="1 6">Carbohydrate biosynthesis; dTDP-L-rhamnose biosynthesis.</text>
</comment>
<protein>
    <recommendedName>
        <fullName evidence="4 6">dTDP-4-dehydrorhamnose reductase</fullName>
        <ecNumber evidence="3 6">1.1.1.133</ecNumber>
    </recommendedName>
</protein>
<sequence length="723" mass="82723">MADLKLWVGLECTYNRVGAVYHSQLHKSGHHKRLDDLDKFASLGAERIRYPCIWELNVKGAEGVYDWSWLDERLHRLRKLNLKPIAGFLHHGSGPKFTDLIDPQFPEKLARYAGDFARRYPWIEDYTPVNEILTTARFSCLYGYWYPHKKDDVSFLQALYNQCKGTVLAMRAIREVTPKARLIQTEDLGKAQSTPTVAYQADFENHRRWIALDLLCGKVTKDHPIYDFLKIGITDDQLTWLVENPCPPDVFGMNHYLLSNRFLDEELELYPEFLRNTGNRFHRYVDVGAIDTGRADTIPPEDVFREAWERYKIPLAVTEVHIRGHREDQIRWFHDIWKAAEDLKKEGVEFEAVTSWSLLGSFDWDSLCTERHGFYEPGVFDLRSPKLQPRPTALSSTIKKLALGNWDNHPIFDEPGWWNKGQRKIFALQGHAPAQKLRPRPGKALLITGANGTLAKAFARICEFRNIPYYSLSRTEMDTANKENVKKVLKELRPWAVVNAAGYVKVDLAETEIEKCFRENVEAPANLAEECALAKIPLVTFSSDLVFDGAQDHPYVESDPVSPLNIYGTSKAQAEEKVLASHSEALVIRTSSFFGPWDQHNFVFHALRAVSNEEQFAALQDIKITPTYVPDLVHSTLDLLIDKEQGIIHLTNEADITWADLATLAVEAKVPEKKSLIQRCTLESLPQIAPLPRNSALVSERCKLLPPLEDALFRYFKELEVTI</sequence>
<dbReference type="CDD" id="cd05254">
    <property type="entry name" value="dTDP_HR_like_SDR_e"/>
    <property type="match status" value="1"/>
</dbReference>
<evidence type="ECO:0000313" key="8">
    <source>
        <dbReference type="EMBL" id="UOF01315.1"/>
    </source>
</evidence>
<name>A0ABY4CGI2_9BACT</name>
<evidence type="ECO:0000259" key="7">
    <source>
        <dbReference type="Pfam" id="PF04321"/>
    </source>
</evidence>
<reference evidence="8" key="1">
    <citation type="submission" date="2022-03" db="EMBL/GenBank/DDBJ databases">
        <title>Genome Identification and Characterization of new species Bdellovibrio reynosense LBG001 sp. nov. from a Mexico soil sample.</title>
        <authorList>
            <person name="Camilli A."/>
            <person name="Ajao Y."/>
            <person name="Guo X."/>
        </authorList>
    </citation>
    <scope>NUCLEOTIDE SEQUENCE</scope>
    <source>
        <strain evidence="8">LBG001</strain>
    </source>
</reference>
<dbReference type="PANTHER" id="PTHR10491:SF4">
    <property type="entry name" value="METHIONINE ADENOSYLTRANSFERASE 2 SUBUNIT BETA"/>
    <property type="match status" value="1"/>
</dbReference>
<evidence type="ECO:0000256" key="2">
    <source>
        <dbReference type="ARBA" id="ARBA00010944"/>
    </source>
</evidence>
<feature type="domain" description="RmlD-like substrate binding" evidence="7">
    <location>
        <begin position="445"/>
        <end position="704"/>
    </location>
</feature>
<keyword evidence="9" id="KW-1185">Reference proteome</keyword>
<dbReference type="SUPFAM" id="SSF51735">
    <property type="entry name" value="NAD(P)-binding Rossmann-fold domains"/>
    <property type="match status" value="1"/>
</dbReference>
<comment type="function">
    <text evidence="6">Catalyzes the reduction of dTDP-6-deoxy-L-lyxo-4-hexulose to yield dTDP-L-rhamnose.</text>
</comment>
<organism evidence="8 9">
    <name type="scientific">Bdellovibrio reynosensis</name>
    <dbReference type="NCBI Taxonomy" id="2835041"/>
    <lineage>
        <taxon>Bacteria</taxon>
        <taxon>Pseudomonadati</taxon>
        <taxon>Bdellovibrionota</taxon>
        <taxon>Bdellovibrionia</taxon>
        <taxon>Bdellovibrionales</taxon>
        <taxon>Pseudobdellovibrionaceae</taxon>
        <taxon>Bdellovibrio</taxon>
    </lineage>
</organism>
<dbReference type="InterPro" id="IPR036291">
    <property type="entry name" value="NAD(P)-bd_dom_sf"/>
</dbReference>
<dbReference type="Gene3D" id="3.20.20.80">
    <property type="entry name" value="Glycosidases"/>
    <property type="match status" value="1"/>
</dbReference>
<gene>
    <name evidence="8" type="ORF">MNR06_16595</name>
</gene>
<dbReference type="InterPro" id="IPR017853">
    <property type="entry name" value="GH"/>
</dbReference>
<evidence type="ECO:0000256" key="6">
    <source>
        <dbReference type="RuleBase" id="RU364082"/>
    </source>
</evidence>
<dbReference type="PANTHER" id="PTHR10491">
    <property type="entry name" value="DTDP-4-DEHYDRORHAMNOSE REDUCTASE"/>
    <property type="match status" value="1"/>
</dbReference>
<keyword evidence="6" id="KW-0560">Oxidoreductase</keyword>
<comment type="similarity">
    <text evidence="2 6">Belongs to the dTDP-4-dehydrorhamnose reductase family.</text>
</comment>
<evidence type="ECO:0000256" key="3">
    <source>
        <dbReference type="ARBA" id="ARBA00012929"/>
    </source>
</evidence>
<dbReference type="EC" id="1.1.1.133" evidence="3 6"/>
<dbReference type="EMBL" id="CP093442">
    <property type="protein sequence ID" value="UOF01315.1"/>
    <property type="molecule type" value="Genomic_DNA"/>
</dbReference>
<comment type="catalytic activity">
    <reaction evidence="5">
        <text>dTDP-beta-L-rhamnose + NADP(+) = dTDP-4-dehydro-beta-L-rhamnose + NADPH + H(+)</text>
        <dbReference type="Rhea" id="RHEA:21796"/>
        <dbReference type="ChEBI" id="CHEBI:15378"/>
        <dbReference type="ChEBI" id="CHEBI:57510"/>
        <dbReference type="ChEBI" id="CHEBI:57783"/>
        <dbReference type="ChEBI" id="CHEBI:58349"/>
        <dbReference type="ChEBI" id="CHEBI:62830"/>
        <dbReference type="EC" id="1.1.1.133"/>
    </reaction>
</comment>
<dbReference type="Gene3D" id="3.90.25.10">
    <property type="entry name" value="UDP-galactose 4-epimerase, domain 1"/>
    <property type="match status" value="1"/>
</dbReference>
<dbReference type="InterPro" id="IPR005913">
    <property type="entry name" value="dTDP_dehydrorham_reduct"/>
</dbReference>
<dbReference type="SUPFAM" id="SSF51445">
    <property type="entry name" value="(Trans)glycosidases"/>
    <property type="match status" value="1"/>
</dbReference>
<evidence type="ECO:0000256" key="5">
    <source>
        <dbReference type="ARBA" id="ARBA00048200"/>
    </source>
</evidence>
<evidence type="ECO:0000256" key="1">
    <source>
        <dbReference type="ARBA" id="ARBA00004781"/>
    </source>
</evidence>
<dbReference type="Pfam" id="PF04321">
    <property type="entry name" value="RmlD_sub_bind"/>
    <property type="match status" value="1"/>
</dbReference>
<proteinExistence type="inferred from homology"/>
<evidence type="ECO:0000313" key="9">
    <source>
        <dbReference type="Proteomes" id="UP000830116"/>
    </source>
</evidence>
<dbReference type="Proteomes" id="UP000830116">
    <property type="component" value="Chromosome"/>
</dbReference>
<dbReference type="InterPro" id="IPR029903">
    <property type="entry name" value="RmlD-like-bd"/>
</dbReference>
<dbReference type="Gene3D" id="3.40.50.720">
    <property type="entry name" value="NAD(P)-binding Rossmann-like Domain"/>
    <property type="match status" value="1"/>
</dbReference>
<accession>A0ABY4CGI2</accession>